<comment type="similarity">
    <text evidence="1">Belongs to the DNA polymerase type-A family.</text>
</comment>
<dbReference type="InterPro" id="IPR019760">
    <property type="entry name" value="DNA-dir_DNA_pol_A_CS"/>
</dbReference>
<evidence type="ECO:0000256" key="5">
    <source>
        <dbReference type="ARBA" id="ARBA00022705"/>
    </source>
</evidence>
<feature type="coiled-coil region" evidence="9">
    <location>
        <begin position="107"/>
        <end position="142"/>
    </location>
</feature>
<dbReference type="InterPro" id="IPR036397">
    <property type="entry name" value="RNaseH_sf"/>
</dbReference>
<reference evidence="11" key="1">
    <citation type="journal article" date="2015" name="Nature">
        <title>Complex archaea that bridge the gap between prokaryotes and eukaryotes.</title>
        <authorList>
            <person name="Spang A."/>
            <person name="Saw J.H."/>
            <person name="Jorgensen S.L."/>
            <person name="Zaremba-Niedzwiedzka K."/>
            <person name="Martijn J."/>
            <person name="Lind A.E."/>
            <person name="van Eijk R."/>
            <person name="Schleper C."/>
            <person name="Guy L."/>
            <person name="Ettema T.J."/>
        </authorList>
    </citation>
    <scope>NUCLEOTIDE SEQUENCE</scope>
</reference>
<comment type="catalytic activity">
    <reaction evidence="8">
        <text>DNA(n) + a 2'-deoxyribonucleoside 5'-triphosphate = DNA(n+1) + diphosphate</text>
        <dbReference type="Rhea" id="RHEA:22508"/>
        <dbReference type="Rhea" id="RHEA-COMP:17339"/>
        <dbReference type="Rhea" id="RHEA-COMP:17340"/>
        <dbReference type="ChEBI" id="CHEBI:33019"/>
        <dbReference type="ChEBI" id="CHEBI:61560"/>
        <dbReference type="ChEBI" id="CHEBI:173112"/>
        <dbReference type="EC" id="2.7.7.7"/>
    </reaction>
</comment>
<keyword evidence="6" id="KW-0239">DNA-directed DNA polymerase</keyword>
<feature type="domain" description="DNA-directed DNA polymerase family A palm" evidence="10">
    <location>
        <begin position="277"/>
        <end position="487"/>
    </location>
</feature>
<dbReference type="AlphaFoldDB" id="A0A0F9KS21"/>
<keyword evidence="9" id="KW-0175">Coiled coil</keyword>
<dbReference type="InterPro" id="IPR002298">
    <property type="entry name" value="DNA_polymerase_A"/>
</dbReference>
<evidence type="ECO:0000256" key="3">
    <source>
        <dbReference type="ARBA" id="ARBA00022679"/>
    </source>
</evidence>
<evidence type="ECO:0000256" key="6">
    <source>
        <dbReference type="ARBA" id="ARBA00022932"/>
    </source>
</evidence>
<evidence type="ECO:0000256" key="2">
    <source>
        <dbReference type="ARBA" id="ARBA00012417"/>
    </source>
</evidence>
<dbReference type="PRINTS" id="PR00868">
    <property type="entry name" value="DNAPOLI"/>
</dbReference>
<dbReference type="GO" id="GO:0006261">
    <property type="term" value="P:DNA-templated DNA replication"/>
    <property type="evidence" value="ECO:0007669"/>
    <property type="project" value="InterPro"/>
</dbReference>
<evidence type="ECO:0000313" key="11">
    <source>
        <dbReference type="EMBL" id="KKM18160.1"/>
    </source>
</evidence>
<protein>
    <recommendedName>
        <fullName evidence="2">DNA-directed DNA polymerase</fullName>
        <ecNumber evidence="2">2.7.7.7</ecNumber>
    </recommendedName>
</protein>
<gene>
    <name evidence="11" type="ORF">LCGC14_1668540</name>
</gene>
<evidence type="ECO:0000256" key="4">
    <source>
        <dbReference type="ARBA" id="ARBA00022695"/>
    </source>
</evidence>
<keyword evidence="3" id="KW-0808">Transferase</keyword>
<organism evidence="11">
    <name type="scientific">marine sediment metagenome</name>
    <dbReference type="NCBI Taxonomy" id="412755"/>
    <lineage>
        <taxon>unclassified sequences</taxon>
        <taxon>metagenomes</taxon>
        <taxon>ecological metagenomes</taxon>
    </lineage>
</organism>
<dbReference type="SUPFAM" id="SSF56672">
    <property type="entry name" value="DNA/RNA polymerases"/>
    <property type="match status" value="1"/>
</dbReference>
<dbReference type="Gene3D" id="3.30.70.370">
    <property type="match status" value="1"/>
</dbReference>
<dbReference type="GO" id="GO:0003677">
    <property type="term" value="F:DNA binding"/>
    <property type="evidence" value="ECO:0007669"/>
    <property type="project" value="UniProtKB-KW"/>
</dbReference>
<dbReference type="SMART" id="SM00482">
    <property type="entry name" value="POLAc"/>
    <property type="match status" value="1"/>
</dbReference>
<evidence type="ECO:0000256" key="8">
    <source>
        <dbReference type="ARBA" id="ARBA00049244"/>
    </source>
</evidence>
<dbReference type="PANTHER" id="PTHR10133">
    <property type="entry name" value="DNA POLYMERASE I"/>
    <property type="match status" value="1"/>
</dbReference>
<dbReference type="GO" id="GO:0006302">
    <property type="term" value="P:double-strand break repair"/>
    <property type="evidence" value="ECO:0007669"/>
    <property type="project" value="TreeGrafter"/>
</dbReference>
<dbReference type="EMBL" id="LAZR01014281">
    <property type="protein sequence ID" value="KKM18160.1"/>
    <property type="molecule type" value="Genomic_DNA"/>
</dbReference>
<evidence type="ECO:0000256" key="1">
    <source>
        <dbReference type="ARBA" id="ARBA00007705"/>
    </source>
</evidence>
<dbReference type="Pfam" id="PF00476">
    <property type="entry name" value="DNA_pol_A"/>
    <property type="match status" value="1"/>
</dbReference>
<dbReference type="PROSITE" id="PS00447">
    <property type="entry name" value="DNA_POLYMERASE_A"/>
    <property type="match status" value="1"/>
</dbReference>
<keyword evidence="5" id="KW-0235">DNA replication</keyword>
<evidence type="ECO:0000256" key="9">
    <source>
        <dbReference type="SAM" id="Coils"/>
    </source>
</evidence>
<dbReference type="Gene3D" id="1.10.150.20">
    <property type="entry name" value="5' to 3' exonuclease, C-terminal subdomain"/>
    <property type="match status" value="1"/>
</dbReference>
<dbReference type="PANTHER" id="PTHR10133:SF27">
    <property type="entry name" value="DNA POLYMERASE NU"/>
    <property type="match status" value="1"/>
</dbReference>
<sequence>ELEDLSKISKNITYADIPTDILWPYAAMDADATMRVFNVLTEKLRVEANIHAHSHNCRPLTKMVRYYKRMVMRLRKVLDAMEYRGAKVNIGYLKELDKKYSKKLVELEQSLLNMDEVTETCKKLLKKSQKKAEERYKKLKTVIDFAAGTTDKAPKFTQKAYGVHYGKPIPFNLNSHDHLRILLFDVLGLVHPFPEKKGKAGLSTDKEVLEALEDAHPCVKALQENRKLSKLHKTYVLGQMKRADASDRVHTNFNQHIAVTGRLTSSDPNLQNIPRANKDIKKAFVPTEDGWYIVQMDYAQAEFRMWAELSNDTVMINDIKSGMDIHRATAAQFWGIPESEVSKEQRSAAKFVVFGLMYGRGAESVAKQVKITTGEAEAIIEQFFAKYPIASAWLRMTKRFAEGRGFSPGYFGRVRRLPYARIKHVDRQKWGEAMRQAVNAPIQGGAADLTGIAMIKIYSELQAHPEWNAHLILTVHDSIILEVHKDSLSSVMEMCHQKMTENVDNMSVPMGADIEVGSNWGTLTEIDSTDIDGSLKEFFNCKELENVQR</sequence>
<dbReference type="GO" id="GO:0003887">
    <property type="term" value="F:DNA-directed DNA polymerase activity"/>
    <property type="evidence" value="ECO:0007669"/>
    <property type="project" value="UniProtKB-KW"/>
</dbReference>
<evidence type="ECO:0000256" key="7">
    <source>
        <dbReference type="ARBA" id="ARBA00023125"/>
    </source>
</evidence>
<keyword evidence="4" id="KW-0548">Nucleotidyltransferase</keyword>
<dbReference type="Gene3D" id="1.20.1060.10">
    <property type="entry name" value="Taq DNA Polymerase, Chain T, domain 4"/>
    <property type="match status" value="1"/>
</dbReference>
<comment type="caution">
    <text evidence="11">The sequence shown here is derived from an EMBL/GenBank/DDBJ whole genome shotgun (WGS) entry which is preliminary data.</text>
</comment>
<dbReference type="InterPro" id="IPR001098">
    <property type="entry name" value="DNA-dir_DNA_pol_A_palm_dom"/>
</dbReference>
<accession>A0A0F9KS21</accession>
<dbReference type="EC" id="2.7.7.7" evidence="2"/>
<evidence type="ECO:0000259" key="10">
    <source>
        <dbReference type="SMART" id="SM00482"/>
    </source>
</evidence>
<name>A0A0F9KS21_9ZZZZ</name>
<dbReference type="InterPro" id="IPR043502">
    <property type="entry name" value="DNA/RNA_pol_sf"/>
</dbReference>
<keyword evidence="7" id="KW-0238">DNA-binding</keyword>
<proteinExistence type="inferred from homology"/>
<feature type="non-terminal residue" evidence="11">
    <location>
        <position position="1"/>
    </location>
</feature>
<dbReference type="Gene3D" id="3.30.420.10">
    <property type="entry name" value="Ribonuclease H-like superfamily/Ribonuclease H"/>
    <property type="match status" value="1"/>
</dbReference>